<dbReference type="Proteomes" id="UP000176939">
    <property type="component" value="Unassembled WGS sequence"/>
</dbReference>
<proteinExistence type="predicted"/>
<sequence>MPTQKYTLKDGTPISGVTTIISNLGWNKGALLYWANQEGLAGRNHRDTSQKAADAGTIGHYLIECDIKSIKPNLSKYPKDLIDKGETAYLNFLQWKKTVNFNLVHSELSLISEKYKYGATIDCIAWVNDELALVDWKTGNGVYDDHKIQLAAYKRIYEENSKDILAGGIYCIRIDKETAGYDMKYRQDYPNAWQTFLHLLKIHNLKKLVSKE</sequence>
<evidence type="ECO:0000259" key="1">
    <source>
        <dbReference type="Pfam" id="PF12705"/>
    </source>
</evidence>
<comment type="caution">
    <text evidence="2">The sequence shown here is derived from an EMBL/GenBank/DDBJ whole genome shotgun (WGS) entry which is preliminary data.</text>
</comment>
<dbReference type="EMBL" id="MGFQ01000031">
    <property type="protein sequence ID" value="OGM08987.1"/>
    <property type="molecule type" value="Genomic_DNA"/>
</dbReference>
<dbReference type="Pfam" id="PF12705">
    <property type="entry name" value="PDDEXK_1"/>
    <property type="match status" value="1"/>
</dbReference>
<dbReference type="InterPro" id="IPR011604">
    <property type="entry name" value="PDDEXK-like_dom_sf"/>
</dbReference>
<reference evidence="2 3" key="1">
    <citation type="journal article" date="2016" name="Nat. Commun.">
        <title>Thousands of microbial genomes shed light on interconnected biogeochemical processes in an aquifer system.</title>
        <authorList>
            <person name="Anantharaman K."/>
            <person name="Brown C.T."/>
            <person name="Hug L.A."/>
            <person name="Sharon I."/>
            <person name="Castelle C.J."/>
            <person name="Probst A.J."/>
            <person name="Thomas B.C."/>
            <person name="Singh A."/>
            <person name="Wilkins M.J."/>
            <person name="Karaoz U."/>
            <person name="Brodie E.L."/>
            <person name="Williams K.H."/>
            <person name="Hubbard S.S."/>
            <person name="Banfield J.F."/>
        </authorList>
    </citation>
    <scope>NUCLEOTIDE SEQUENCE [LARGE SCALE GENOMIC DNA]</scope>
</reference>
<dbReference type="AlphaFoldDB" id="A0A1F7X1Y9"/>
<protein>
    <recommendedName>
        <fullName evidence="1">PD-(D/E)XK endonuclease-like domain-containing protein</fullName>
    </recommendedName>
</protein>
<dbReference type="Gene3D" id="3.90.320.10">
    <property type="match status" value="1"/>
</dbReference>
<name>A0A1F7X1Y9_9BACT</name>
<dbReference type="InterPro" id="IPR038726">
    <property type="entry name" value="PDDEXK_AddAB-type"/>
</dbReference>
<gene>
    <name evidence="2" type="ORF">A2Z67_06085</name>
</gene>
<accession>A0A1F7X1Y9</accession>
<feature type="domain" description="PD-(D/E)XK endonuclease-like" evidence="1">
    <location>
        <begin position="88"/>
        <end position="194"/>
    </location>
</feature>
<evidence type="ECO:0000313" key="2">
    <source>
        <dbReference type="EMBL" id="OGM08987.1"/>
    </source>
</evidence>
<evidence type="ECO:0000313" key="3">
    <source>
        <dbReference type="Proteomes" id="UP000176939"/>
    </source>
</evidence>
<organism evidence="2 3">
    <name type="scientific">Candidatus Woesebacteria bacterium RBG_13_36_22</name>
    <dbReference type="NCBI Taxonomy" id="1802478"/>
    <lineage>
        <taxon>Bacteria</taxon>
        <taxon>Candidatus Woeseibacteriota</taxon>
    </lineage>
</organism>